<proteinExistence type="inferred from homology"/>
<dbReference type="PANTHER" id="PTHR33219:SF14">
    <property type="entry name" value="PROTEIN COFACTOR ASSEMBLY OF COMPLEX C SUBUNIT B CCB3, CHLOROPLASTIC-RELATED"/>
    <property type="match status" value="1"/>
</dbReference>
<keyword evidence="2" id="KW-1133">Transmembrane helix</keyword>
<reference evidence="4" key="1">
    <citation type="journal article" date="2019" name="Int. J. Syst. Evol. Microbiol.">
        <title>The Global Catalogue of Microorganisms (GCM) 10K type strain sequencing project: providing services to taxonomists for standard genome sequencing and annotation.</title>
        <authorList>
            <consortium name="The Broad Institute Genomics Platform"/>
            <consortium name="The Broad Institute Genome Sequencing Center for Infectious Disease"/>
            <person name="Wu L."/>
            <person name="Ma J."/>
        </authorList>
    </citation>
    <scope>NUCLEOTIDE SEQUENCE [LARGE SCALE GENOMIC DNA]</scope>
    <source>
        <strain evidence="4">GH52</strain>
    </source>
</reference>
<feature type="transmembrane region" description="Helical" evidence="2">
    <location>
        <begin position="70"/>
        <end position="91"/>
    </location>
</feature>
<dbReference type="PANTHER" id="PTHR33219">
    <property type="entry name" value="YLMG HOMOLOG PROTEIN 2, CHLOROPLASTIC"/>
    <property type="match status" value="1"/>
</dbReference>
<comment type="caution">
    <text evidence="3">The sequence shown here is derived from an EMBL/GenBank/DDBJ whole genome shotgun (WGS) entry which is preliminary data.</text>
</comment>
<keyword evidence="4" id="KW-1185">Reference proteome</keyword>
<feature type="transmembrane region" description="Helical" evidence="2">
    <location>
        <begin position="7"/>
        <end position="28"/>
    </location>
</feature>
<evidence type="ECO:0000256" key="1">
    <source>
        <dbReference type="ARBA" id="ARBA00010894"/>
    </source>
</evidence>
<evidence type="ECO:0000313" key="4">
    <source>
        <dbReference type="Proteomes" id="UP001597362"/>
    </source>
</evidence>
<dbReference type="Pfam" id="PF02325">
    <property type="entry name" value="CCB3_YggT"/>
    <property type="match status" value="1"/>
</dbReference>
<gene>
    <name evidence="3" type="ORF">ACFSJH_10795</name>
</gene>
<keyword evidence="2" id="KW-0472">Membrane</keyword>
<comment type="similarity">
    <text evidence="1">Belongs to the YggT family.</text>
</comment>
<keyword evidence="2" id="KW-0812">Transmembrane</keyword>
<dbReference type="EMBL" id="JBHUHO010000030">
    <property type="protein sequence ID" value="MFD2116209.1"/>
    <property type="molecule type" value="Genomic_DNA"/>
</dbReference>
<dbReference type="InterPro" id="IPR003425">
    <property type="entry name" value="CCB3/YggT"/>
</dbReference>
<protein>
    <submittedName>
        <fullName evidence="3">YggT family protein</fullName>
    </submittedName>
</protein>
<sequence length="93" mass="10615">MQVQMFLTMIMSVALEIYSYLIIGYVLLSWFPNARESSIGQFLGKVVEPYLSVFRRFIPPIGGVLDLSPILAFIALRYISVGIIWIIQLVVKF</sequence>
<evidence type="ECO:0000256" key="2">
    <source>
        <dbReference type="SAM" id="Phobius"/>
    </source>
</evidence>
<accession>A0ABW4YLA2</accession>
<dbReference type="Proteomes" id="UP001597362">
    <property type="component" value="Unassembled WGS sequence"/>
</dbReference>
<evidence type="ECO:0000313" key="3">
    <source>
        <dbReference type="EMBL" id="MFD2116209.1"/>
    </source>
</evidence>
<organism evidence="3 4">
    <name type="scientific">Paenibacillus yanchengensis</name>
    <dbReference type="NCBI Taxonomy" id="2035833"/>
    <lineage>
        <taxon>Bacteria</taxon>
        <taxon>Bacillati</taxon>
        <taxon>Bacillota</taxon>
        <taxon>Bacilli</taxon>
        <taxon>Bacillales</taxon>
        <taxon>Paenibacillaceae</taxon>
        <taxon>Paenibacillus</taxon>
    </lineage>
</organism>
<name>A0ABW4YLA2_9BACL</name>
<dbReference type="RefSeq" id="WP_377772165.1">
    <property type="nucleotide sequence ID" value="NZ_JBHUHO010000030.1"/>
</dbReference>